<evidence type="ECO:0000256" key="1">
    <source>
        <dbReference type="SAM" id="MobiDB-lite"/>
    </source>
</evidence>
<feature type="region of interest" description="Disordered" evidence="1">
    <location>
        <begin position="220"/>
        <end position="336"/>
    </location>
</feature>
<feature type="compositionally biased region" description="Acidic residues" evidence="1">
    <location>
        <begin position="236"/>
        <end position="254"/>
    </location>
</feature>
<gene>
    <name evidence="2" type="ORF">DY000_02040793</name>
</gene>
<proteinExistence type="predicted"/>
<sequence length="385" mass="42887">MISFKNYDEEGNSKADTYCEDNQGVHHFYIVVMAGRWIQYDNGDWDFKIDNDRMGRAIDVELITGVDMLKQKNIEEYGLIGASLMVELSDWLHGAVSAVTDESQYPLQISNPEDFKIFTSVRKVDKSAIFFVTFREIVDGKLIFLRPRGCVGTGNGVDDMNELRVGSTSGVVVGEVDAVTGNEMEECETDVLDDDTIMRHVEEIEAVYAAKSFELSNRAATASKVEEKVDNKDCEVQEDDEEEEEDNEDEDDGKDGEGGADGRTNTKYVGMRGEMAPKTGVGAKSVDKSSRKGSGSAGKKQCTSNEKSTSSFEDYIDDGRDYIGTSRSVPGGIEKGEPITVETDVKGRSYYVCKDFKDDDEHIRHDCITAFEEEIDELKEVHEEL</sequence>
<evidence type="ECO:0000313" key="3">
    <source>
        <dbReference type="Proteomes" id="UP000266723"/>
    </source>
</evidence>
<organism evidence="2 3">
    <name type="scientific">Brassica cretica</name>
    <name type="common">Mustard</name>
    <dbReference type="NCBI Taxonomy" id="69181"/>
    <lineage>
        <taxon>Eukaryota</taxon>
        <taxon>Viridiplantae</taxon>
        <taxon>Streptophyta</taxon>
        <taxon>Embryophyta</taxon>
        <taxon>Tracheophyta</taxon>
        <taxon>Spermatophyta</taxon>
        <taxon>Magnoliopsida</taxon>
        <taxon>eudicotyledons</taxon>
        <taxon>Gunneridae</taxon>
        <taxon>Pentapetalae</taxon>
        <taxon>rosids</taxon>
        <taxon>malvids</taxon>
        <taxon>Brassicales</taxon>
        <taxon>Brassicaceae</taxon>
        <taxon>Brassiceae</taxon>
        <taxon>Brassica</taxon>
    </lineage>
</organism>
<feature type="compositionally biased region" description="Polar residues" evidence="1">
    <location>
        <begin position="301"/>
        <end position="312"/>
    </location>
</feature>
<accession>A0ABQ7BAY4</accession>
<evidence type="ECO:0008006" key="4">
    <source>
        <dbReference type="Google" id="ProtNLM"/>
    </source>
</evidence>
<name>A0ABQ7BAY4_BRACR</name>
<comment type="caution">
    <text evidence="2">The sequence shown here is derived from an EMBL/GenBank/DDBJ whole genome shotgun (WGS) entry which is preliminary data.</text>
</comment>
<keyword evidence="3" id="KW-1185">Reference proteome</keyword>
<protein>
    <recommendedName>
        <fullName evidence="4">Ubiquitinyl hydrolase 1</fullName>
    </recommendedName>
</protein>
<dbReference type="Proteomes" id="UP000266723">
    <property type="component" value="Unassembled WGS sequence"/>
</dbReference>
<dbReference type="EMBL" id="QGKV02001507">
    <property type="protein sequence ID" value="KAF3529692.1"/>
    <property type="molecule type" value="Genomic_DNA"/>
</dbReference>
<reference evidence="2 3" key="1">
    <citation type="journal article" date="2020" name="BMC Genomics">
        <title>Intraspecific diversification of the crop wild relative Brassica cretica Lam. using demographic model selection.</title>
        <authorList>
            <person name="Kioukis A."/>
            <person name="Michalopoulou V.A."/>
            <person name="Briers L."/>
            <person name="Pirintsos S."/>
            <person name="Studholme D.J."/>
            <person name="Pavlidis P."/>
            <person name="Sarris P.F."/>
        </authorList>
    </citation>
    <scope>NUCLEOTIDE SEQUENCE [LARGE SCALE GENOMIC DNA]</scope>
    <source>
        <strain evidence="3">cv. PFS-1207/04</strain>
    </source>
</reference>
<evidence type="ECO:0000313" key="2">
    <source>
        <dbReference type="EMBL" id="KAF3529692.1"/>
    </source>
</evidence>
<feature type="compositionally biased region" description="Basic and acidic residues" evidence="1">
    <location>
        <begin position="224"/>
        <end position="235"/>
    </location>
</feature>